<reference evidence="2 3" key="1">
    <citation type="submission" date="2015-11" db="EMBL/GenBank/DDBJ databases">
        <title>Genomic analysis of 38 Legionella species identifies large and diverse effector repertoires.</title>
        <authorList>
            <person name="Burstein D."/>
            <person name="Amaro F."/>
            <person name="Zusman T."/>
            <person name="Lifshitz Z."/>
            <person name="Cohen O."/>
            <person name="Gilbert J.A."/>
            <person name="Pupko T."/>
            <person name="Shuman H.A."/>
            <person name="Segal G."/>
        </authorList>
    </citation>
    <scope>NUCLEOTIDE SEQUENCE [LARGE SCALE GENOMIC DNA]</scope>
    <source>
        <strain evidence="2 3">ATCC 49508</strain>
    </source>
</reference>
<dbReference type="EMBL" id="LNZC01000010">
    <property type="protein sequence ID" value="KTD80358.1"/>
    <property type="molecule type" value="Genomic_DNA"/>
</dbReference>
<name>A0A0W1AGA1_9GAMM</name>
<protein>
    <recommendedName>
        <fullName evidence="4">SidC N-terminal domain-containing protein</fullName>
    </recommendedName>
</protein>
<evidence type="ECO:0000256" key="1">
    <source>
        <dbReference type="SAM" id="MobiDB-lite"/>
    </source>
</evidence>
<evidence type="ECO:0000313" key="3">
    <source>
        <dbReference type="Proteomes" id="UP000054662"/>
    </source>
</evidence>
<dbReference type="PATRIC" id="fig|45076.6.peg.1119"/>
<feature type="region of interest" description="Disordered" evidence="1">
    <location>
        <begin position="297"/>
        <end position="316"/>
    </location>
</feature>
<gene>
    <name evidence="2" type="ORF">Lwor_1029</name>
</gene>
<keyword evidence="3" id="KW-1185">Reference proteome</keyword>
<dbReference type="Proteomes" id="UP000054662">
    <property type="component" value="Unassembled WGS sequence"/>
</dbReference>
<sequence length="316" mass="35030">MAATETDVKMLVPSLFMLSWKALGDAPLTNPGFFNSRKAPCPKLIKENLLTELLHCVGFGMRAKAKTIFMGYPELLLRRGTLTDIAKSTYEEITAFEYAVKAKDSYFVRNVINFLETYHDKNRHEIAADLLKQFDSRFSEECLASVNGFIEACNAWRTAVPNRTVPEQDYHFVQDVGGSQAHFEAHILQRYCNLTPFYPLPKFDEPALLENLSLANWGRGQVDSLLTQAPGGAGGFTLIRGRAEFRAWRARGRAVDVGWDPVVAGLEIDCTAVDALDKARTADLLSLRAQLEKLQSPVDSLESHAPTPGCSSSVPS</sequence>
<proteinExistence type="predicted"/>
<comment type="caution">
    <text evidence="2">The sequence shown here is derived from an EMBL/GenBank/DDBJ whole genome shotgun (WGS) entry which is preliminary data.</text>
</comment>
<dbReference type="AlphaFoldDB" id="A0A0W1AGA1"/>
<accession>A0A0W1AGA1</accession>
<dbReference type="RefSeq" id="WP_058492849.1">
    <property type="nucleotide sequence ID" value="NZ_CBCRUR010000007.1"/>
</dbReference>
<organism evidence="2 3">
    <name type="scientific">Legionella worsleiensis</name>
    <dbReference type="NCBI Taxonomy" id="45076"/>
    <lineage>
        <taxon>Bacteria</taxon>
        <taxon>Pseudomonadati</taxon>
        <taxon>Pseudomonadota</taxon>
        <taxon>Gammaproteobacteria</taxon>
        <taxon>Legionellales</taxon>
        <taxon>Legionellaceae</taxon>
        <taxon>Legionella</taxon>
    </lineage>
</organism>
<evidence type="ECO:0000313" key="2">
    <source>
        <dbReference type="EMBL" id="KTD80358.1"/>
    </source>
</evidence>
<dbReference type="OrthoDB" id="5654048at2"/>
<evidence type="ECO:0008006" key="4">
    <source>
        <dbReference type="Google" id="ProtNLM"/>
    </source>
</evidence>